<comment type="similarity">
    <text evidence="6">Belongs to the snail C2H2-type zinc-finger protein family.</text>
</comment>
<gene>
    <name evidence="9" type="primary">ZNF569_17</name>
    <name evidence="9" type="ORF">AVEN_266514_1</name>
</gene>
<dbReference type="PROSITE" id="PS50157">
    <property type="entry name" value="ZINC_FINGER_C2H2_2"/>
    <property type="match status" value="2"/>
</dbReference>
<evidence type="ECO:0000256" key="6">
    <source>
        <dbReference type="ARBA" id="ARBA00037948"/>
    </source>
</evidence>
<evidence type="ECO:0000256" key="1">
    <source>
        <dbReference type="ARBA" id="ARBA00022723"/>
    </source>
</evidence>
<accession>A0A4Y2G5Z9</accession>
<evidence type="ECO:0000313" key="9">
    <source>
        <dbReference type="EMBL" id="GBM49013.1"/>
    </source>
</evidence>
<dbReference type="PANTHER" id="PTHR24388:SF53">
    <property type="entry name" value="CHORION TRANSCRIPTION FACTOR CF2-RELATED"/>
    <property type="match status" value="1"/>
</dbReference>
<evidence type="ECO:0000256" key="5">
    <source>
        <dbReference type="ARBA" id="ARBA00023242"/>
    </source>
</evidence>
<evidence type="ECO:0000256" key="4">
    <source>
        <dbReference type="ARBA" id="ARBA00022833"/>
    </source>
</evidence>
<feature type="domain" description="C2H2-type" evidence="8">
    <location>
        <begin position="9"/>
        <end position="36"/>
    </location>
</feature>
<dbReference type="GO" id="GO:0008270">
    <property type="term" value="F:zinc ion binding"/>
    <property type="evidence" value="ECO:0007669"/>
    <property type="project" value="UniProtKB-KW"/>
</dbReference>
<reference evidence="9 10" key="1">
    <citation type="journal article" date="2019" name="Sci. Rep.">
        <title>Orb-weaving spider Araneus ventricosus genome elucidates the spidroin gene catalogue.</title>
        <authorList>
            <person name="Kono N."/>
            <person name="Nakamura H."/>
            <person name="Ohtoshi R."/>
            <person name="Moran D.A.P."/>
            <person name="Shinohara A."/>
            <person name="Yoshida Y."/>
            <person name="Fujiwara M."/>
            <person name="Mori M."/>
            <person name="Tomita M."/>
            <person name="Arakawa K."/>
        </authorList>
    </citation>
    <scope>NUCLEOTIDE SEQUENCE [LARGE SCALE GENOMIC DNA]</scope>
</reference>
<dbReference type="GO" id="GO:0005634">
    <property type="term" value="C:nucleus"/>
    <property type="evidence" value="ECO:0007669"/>
    <property type="project" value="UniProtKB-ARBA"/>
</dbReference>
<dbReference type="GO" id="GO:0000981">
    <property type="term" value="F:DNA-binding transcription factor activity, RNA polymerase II-specific"/>
    <property type="evidence" value="ECO:0007669"/>
    <property type="project" value="TreeGrafter"/>
</dbReference>
<organism evidence="9 10">
    <name type="scientific">Araneus ventricosus</name>
    <name type="common">Orbweaver spider</name>
    <name type="synonym">Epeira ventricosa</name>
    <dbReference type="NCBI Taxonomy" id="182803"/>
    <lineage>
        <taxon>Eukaryota</taxon>
        <taxon>Metazoa</taxon>
        <taxon>Ecdysozoa</taxon>
        <taxon>Arthropoda</taxon>
        <taxon>Chelicerata</taxon>
        <taxon>Arachnida</taxon>
        <taxon>Araneae</taxon>
        <taxon>Araneomorphae</taxon>
        <taxon>Entelegynae</taxon>
        <taxon>Araneoidea</taxon>
        <taxon>Araneidae</taxon>
        <taxon>Araneus</taxon>
    </lineage>
</organism>
<dbReference type="FunFam" id="3.30.160.60:FF:000446">
    <property type="entry name" value="Zinc finger protein"/>
    <property type="match status" value="1"/>
</dbReference>
<dbReference type="SMART" id="SM00355">
    <property type="entry name" value="ZnF_C2H2"/>
    <property type="match status" value="2"/>
</dbReference>
<keyword evidence="2" id="KW-0677">Repeat</keyword>
<dbReference type="InterPro" id="IPR036236">
    <property type="entry name" value="Znf_C2H2_sf"/>
</dbReference>
<dbReference type="EMBL" id="BGPR01098387">
    <property type="protein sequence ID" value="GBM49013.1"/>
    <property type="molecule type" value="Genomic_DNA"/>
</dbReference>
<comment type="caution">
    <text evidence="9">The sequence shown here is derived from an EMBL/GenBank/DDBJ whole genome shotgun (WGS) entry which is preliminary data.</text>
</comment>
<keyword evidence="4" id="KW-0862">Zinc</keyword>
<dbReference type="SUPFAM" id="SSF57667">
    <property type="entry name" value="beta-beta-alpha zinc fingers"/>
    <property type="match status" value="1"/>
</dbReference>
<dbReference type="Pfam" id="PF13894">
    <property type="entry name" value="zf-C2H2_4"/>
    <property type="match status" value="1"/>
</dbReference>
<dbReference type="Proteomes" id="UP000499080">
    <property type="component" value="Unassembled WGS sequence"/>
</dbReference>
<evidence type="ECO:0000256" key="7">
    <source>
        <dbReference type="PROSITE-ProRule" id="PRU00042"/>
    </source>
</evidence>
<evidence type="ECO:0000259" key="8">
    <source>
        <dbReference type="PROSITE" id="PS50157"/>
    </source>
</evidence>
<name>A0A4Y2G5Z9_ARAVE</name>
<dbReference type="PANTHER" id="PTHR24388">
    <property type="entry name" value="ZINC FINGER PROTEIN"/>
    <property type="match status" value="1"/>
</dbReference>
<feature type="non-terminal residue" evidence="9">
    <location>
        <position position="1"/>
    </location>
</feature>
<evidence type="ECO:0000256" key="2">
    <source>
        <dbReference type="ARBA" id="ARBA00022737"/>
    </source>
</evidence>
<proteinExistence type="inferred from homology"/>
<keyword evidence="3 7" id="KW-0863">Zinc-finger</keyword>
<dbReference type="Gene3D" id="3.30.160.60">
    <property type="entry name" value="Classic Zinc Finger"/>
    <property type="match status" value="2"/>
</dbReference>
<dbReference type="GO" id="GO:0000978">
    <property type="term" value="F:RNA polymerase II cis-regulatory region sequence-specific DNA binding"/>
    <property type="evidence" value="ECO:0007669"/>
    <property type="project" value="TreeGrafter"/>
</dbReference>
<keyword evidence="10" id="KW-1185">Reference proteome</keyword>
<evidence type="ECO:0000313" key="10">
    <source>
        <dbReference type="Proteomes" id="UP000499080"/>
    </source>
</evidence>
<dbReference type="FunFam" id="3.30.160.60:FF:002336">
    <property type="entry name" value="Regular, isoform C"/>
    <property type="match status" value="1"/>
</dbReference>
<dbReference type="PROSITE" id="PS00028">
    <property type="entry name" value="ZINC_FINGER_C2H2_1"/>
    <property type="match status" value="2"/>
</dbReference>
<dbReference type="AlphaFoldDB" id="A0A4Y2G5Z9"/>
<sequence>RTHTKEKPYVCEVCNKAFAERGSMVGHLRTHTKEKPYVCEVCGKAFTQLCKLKAHLRTHPKKILTCVKSATNHSR</sequence>
<keyword evidence="5" id="KW-0539">Nucleus</keyword>
<feature type="domain" description="C2H2-type" evidence="8">
    <location>
        <begin position="37"/>
        <end position="59"/>
    </location>
</feature>
<dbReference type="Pfam" id="PF00096">
    <property type="entry name" value="zf-C2H2"/>
    <property type="match status" value="1"/>
</dbReference>
<protein>
    <submittedName>
        <fullName evidence="9">Zinc finger protein 569</fullName>
    </submittedName>
</protein>
<dbReference type="InterPro" id="IPR050527">
    <property type="entry name" value="Snail/Krueppel_Znf"/>
</dbReference>
<evidence type="ECO:0000256" key="3">
    <source>
        <dbReference type="ARBA" id="ARBA00022771"/>
    </source>
</evidence>
<keyword evidence="1" id="KW-0479">Metal-binding</keyword>
<dbReference type="InterPro" id="IPR013087">
    <property type="entry name" value="Znf_C2H2_type"/>
</dbReference>